<dbReference type="EMBL" id="JAIQCV010000004">
    <property type="protein sequence ID" value="KAH1107449.1"/>
    <property type="molecule type" value="Genomic_DNA"/>
</dbReference>
<keyword evidence="3" id="KW-1185">Reference proteome</keyword>
<evidence type="ECO:0000313" key="2">
    <source>
        <dbReference type="EMBL" id="KAH1107449.1"/>
    </source>
</evidence>
<proteinExistence type="predicted"/>
<name>A0A9D3W1Z7_9ROSI</name>
<sequence length="121" mass="13521">MLMQTSSQMSTLVPLSMATPIPLSMAISMPESISMYPDFVTSYDYLPTMSQTPTCYCFIEGGDDAFEDEDDDGDEDKHKGGGEYEEDEDNGHDLVEEPTPLVVHKNPMHTRQPLPYNTHSP</sequence>
<gene>
    <name evidence="2" type="ORF">J1N35_011217</name>
</gene>
<evidence type="ECO:0000256" key="1">
    <source>
        <dbReference type="SAM" id="MobiDB-lite"/>
    </source>
</evidence>
<feature type="region of interest" description="Disordered" evidence="1">
    <location>
        <begin position="60"/>
        <end position="121"/>
    </location>
</feature>
<accession>A0A9D3W1Z7</accession>
<feature type="compositionally biased region" description="Acidic residues" evidence="1">
    <location>
        <begin position="61"/>
        <end position="74"/>
    </location>
</feature>
<reference evidence="2 3" key="1">
    <citation type="journal article" date="2021" name="Plant Biotechnol. J.">
        <title>Multi-omics assisted identification of the key and species-specific regulatory components of drought-tolerant mechanisms in Gossypium stocksii.</title>
        <authorList>
            <person name="Yu D."/>
            <person name="Ke L."/>
            <person name="Zhang D."/>
            <person name="Wu Y."/>
            <person name="Sun Y."/>
            <person name="Mei J."/>
            <person name="Sun J."/>
            <person name="Sun Y."/>
        </authorList>
    </citation>
    <scope>NUCLEOTIDE SEQUENCE [LARGE SCALE GENOMIC DNA]</scope>
    <source>
        <strain evidence="3">cv. E1</strain>
        <tissue evidence="2">Leaf</tissue>
    </source>
</reference>
<protein>
    <submittedName>
        <fullName evidence="2">Uncharacterized protein</fullName>
    </submittedName>
</protein>
<dbReference type="Proteomes" id="UP000828251">
    <property type="component" value="Unassembled WGS sequence"/>
</dbReference>
<comment type="caution">
    <text evidence="2">The sequence shown here is derived from an EMBL/GenBank/DDBJ whole genome shotgun (WGS) entry which is preliminary data.</text>
</comment>
<dbReference type="AlphaFoldDB" id="A0A9D3W1Z7"/>
<evidence type="ECO:0000313" key="3">
    <source>
        <dbReference type="Proteomes" id="UP000828251"/>
    </source>
</evidence>
<organism evidence="2 3">
    <name type="scientific">Gossypium stocksii</name>
    <dbReference type="NCBI Taxonomy" id="47602"/>
    <lineage>
        <taxon>Eukaryota</taxon>
        <taxon>Viridiplantae</taxon>
        <taxon>Streptophyta</taxon>
        <taxon>Embryophyta</taxon>
        <taxon>Tracheophyta</taxon>
        <taxon>Spermatophyta</taxon>
        <taxon>Magnoliopsida</taxon>
        <taxon>eudicotyledons</taxon>
        <taxon>Gunneridae</taxon>
        <taxon>Pentapetalae</taxon>
        <taxon>rosids</taxon>
        <taxon>malvids</taxon>
        <taxon>Malvales</taxon>
        <taxon>Malvaceae</taxon>
        <taxon>Malvoideae</taxon>
        <taxon>Gossypium</taxon>
    </lineage>
</organism>